<comment type="caution">
    <text evidence="2">The sequence shown here is derived from an EMBL/GenBank/DDBJ whole genome shotgun (WGS) entry which is preliminary data.</text>
</comment>
<sequence length="147" mass="17018">GRFVRALGRAERRSLESERAHGKEQRGGRDLGRRRGGEKEREMVREMVRERERDDVLRSSTDRLSAVFDWISEQVPVSALPSLSLRLGSDKDKDKDKAKDKAKEKVEKAEKAEKEKAVRERKSDLETGEDLERFYVALSRKLYDEGL</sequence>
<feature type="compositionally biased region" description="Basic and acidic residues" evidence="1">
    <location>
        <begin position="88"/>
        <end position="124"/>
    </location>
</feature>
<dbReference type="Proteomes" id="UP000298327">
    <property type="component" value="Unassembled WGS sequence"/>
</dbReference>
<accession>A0A4Y9YE75</accession>
<organism evidence="2 3">
    <name type="scientific">Dentipellis fragilis</name>
    <dbReference type="NCBI Taxonomy" id="205917"/>
    <lineage>
        <taxon>Eukaryota</taxon>
        <taxon>Fungi</taxon>
        <taxon>Dikarya</taxon>
        <taxon>Basidiomycota</taxon>
        <taxon>Agaricomycotina</taxon>
        <taxon>Agaricomycetes</taxon>
        <taxon>Russulales</taxon>
        <taxon>Hericiaceae</taxon>
        <taxon>Dentipellis</taxon>
    </lineage>
</organism>
<dbReference type="EMBL" id="SEOQ01000540">
    <property type="protein sequence ID" value="TFY60856.1"/>
    <property type="molecule type" value="Genomic_DNA"/>
</dbReference>
<feature type="non-terminal residue" evidence="2">
    <location>
        <position position="1"/>
    </location>
</feature>
<gene>
    <name evidence="2" type="ORF">EVG20_g7273</name>
</gene>
<evidence type="ECO:0000313" key="2">
    <source>
        <dbReference type="EMBL" id="TFY60856.1"/>
    </source>
</evidence>
<feature type="region of interest" description="Disordered" evidence="1">
    <location>
        <begin position="1"/>
        <end position="43"/>
    </location>
</feature>
<feature type="compositionally biased region" description="Basic and acidic residues" evidence="1">
    <location>
        <begin position="8"/>
        <end position="43"/>
    </location>
</feature>
<dbReference type="AlphaFoldDB" id="A0A4Y9YE75"/>
<reference evidence="2 3" key="1">
    <citation type="submission" date="2019-02" db="EMBL/GenBank/DDBJ databases">
        <title>Genome sequencing of the rare red list fungi Dentipellis fragilis.</title>
        <authorList>
            <person name="Buettner E."/>
            <person name="Kellner H."/>
        </authorList>
    </citation>
    <scope>NUCLEOTIDE SEQUENCE [LARGE SCALE GENOMIC DNA]</scope>
    <source>
        <strain evidence="2 3">DSM 105465</strain>
    </source>
</reference>
<keyword evidence="3" id="KW-1185">Reference proteome</keyword>
<feature type="region of interest" description="Disordered" evidence="1">
    <location>
        <begin position="81"/>
        <end position="124"/>
    </location>
</feature>
<evidence type="ECO:0000313" key="3">
    <source>
        <dbReference type="Proteomes" id="UP000298327"/>
    </source>
</evidence>
<name>A0A4Y9YE75_9AGAM</name>
<evidence type="ECO:0000256" key="1">
    <source>
        <dbReference type="SAM" id="MobiDB-lite"/>
    </source>
</evidence>
<proteinExistence type="predicted"/>
<dbReference type="STRING" id="205917.A0A4Y9YE75"/>
<dbReference type="OrthoDB" id="5592486at2759"/>
<protein>
    <submittedName>
        <fullName evidence="2">Uncharacterized protein</fullName>
    </submittedName>
</protein>